<dbReference type="AlphaFoldDB" id="A0A543AUX2"/>
<name>A0A543AUX2_9ACTN</name>
<evidence type="ECO:0000259" key="1">
    <source>
        <dbReference type="PROSITE" id="PS50943"/>
    </source>
</evidence>
<dbReference type="InterPro" id="IPR010982">
    <property type="entry name" value="Lambda_DNA-bd_dom_sf"/>
</dbReference>
<dbReference type="SMART" id="SM00530">
    <property type="entry name" value="HTH_XRE"/>
    <property type="match status" value="1"/>
</dbReference>
<gene>
    <name evidence="2" type="ORF">FB566_1893</name>
</gene>
<evidence type="ECO:0000313" key="3">
    <source>
        <dbReference type="Proteomes" id="UP000317043"/>
    </source>
</evidence>
<reference evidence="2 3" key="1">
    <citation type="submission" date="2019-06" db="EMBL/GenBank/DDBJ databases">
        <title>Sequencing the genomes of 1000 actinobacteria strains.</title>
        <authorList>
            <person name="Klenk H.-P."/>
        </authorList>
    </citation>
    <scope>NUCLEOTIDE SEQUENCE [LARGE SCALE GENOMIC DNA]</scope>
    <source>
        <strain evidence="2 3">DSM 45928</strain>
    </source>
</reference>
<dbReference type="Pfam" id="PF01381">
    <property type="entry name" value="HTH_3"/>
    <property type="match status" value="1"/>
</dbReference>
<comment type="caution">
    <text evidence="2">The sequence shown here is derived from an EMBL/GenBank/DDBJ whole genome shotgun (WGS) entry which is preliminary data.</text>
</comment>
<proteinExistence type="predicted"/>
<evidence type="ECO:0000313" key="2">
    <source>
        <dbReference type="EMBL" id="TQL76365.1"/>
    </source>
</evidence>
<dbReference type="CDD" id="cd00093">
    <property type="entry name" value="HTH_XRE"/>
    <property type="match status" value="1"/>
</dbReference>
<dbReference type="EMBL" id="VFOW01000001">
    <property type="protein sequence ID" value="TQL76365.1"/>
    <property type="molecule type" value="Genomic_DNA"/>
</dbReference>
<dbReference type="OrthoDB" id="4640255at2"/>
<dbReference type="GO" id="GO:0003677">
    <property type="term" value="F:DNA binding"/>
    <property type="evidence" value="ECO:0007669"/>
    <property type="project" value="InterPro"/>
</dbReference>
<dbReference type="Proteomes" id="UP000317043">
    <property type="component" value="Unassembled WGS sequence"/>
</dbReference>
<organism evidence="2 3">
    <name type="scientific">Stackebrandtia endophytica</name>
    <dbReference type="NCBI Taxonomy" id="1496996"/>
    <lineage>
        <taxon>Bacteria</taxon>
        <taxon>Bacillati</taxon>
        <taxon>Actinomycetota</taxon>
        <taxon>Actinomycetes</taxon>
        <taxon>Glycomycetales</taxon>
        <taxon>Glycomycetaceae</taxon>
        <taxon>Stackebrandtia</taxon>
    </lineage>
</organism>
<protein>
    <submittedName>
        <fullName evidence="2">Helix-turn-helix protein</fullName>
    </submittedName>
</protein>
<sequence length="119" mass="12878">MAGYVKWADIRAKHVARAGGEKAVAEGVAQLKAEIRAYRLAETRRRMALTQSEVAERMGVSKGRVSQIENGEVSTIDALSRYVSALGGELRLVADFDEETILVGTDEFLRRSQAGPAAA</sequence>
<dbReference type="InterPro" id="IPR001387">
    <property type="entry name" value="Cro/C1-type_HTH"/>
</dbReference>
<keyword evidence="3" id="KW-1185">Reference proteome</keyword>
<dbReference type="SUPFAM" id="SSF47413">
    <property type="entry name" value="lambda repressor-like DNA-binding domains"/>
    <property type="match status" value="1"/>
</dbReference>
<dbReference type="InParanoid" id="A0A543AUX2"/>
<dbReference type="Gene3D" id="1.10.260.40">
    <property type="entry name" value="lambda repressor-like DNA-binding domains"/>
    <property type="match status" value="1"/>
</dbReference>
<accession>A0A543AUX2</accession>
<dbReference type="RefSeq" id="WP_142037674.1">
    <property type="nucleotide sequence ID" value="NZ_JBHTGS010000001.1"/>
</dbReference>
<feature type="domain" description="HTH cro/C1-type" evidence="1">
    <location>
        <begin position="40"/>
        <end position="93"/>
    </location>
</feature>
<dbReference type="PROSITE" id="PS50943">
    <property type="entry name" value="HTH_CROC1"/>
    <property type="match status" value="1"/>
</dbReference>